<evidence type="ECO:0000313" key="2">
    <source>
        <dbReference type="EMBL" id="PKA66213.1"/>
    </source>
</evidence>
<gene>
    <name evidence="2" type="ORF">AXF42_Ash006910</name>
</gene>
<feature type="region of interest" description="Disordered" evidence="1">
    <location>
        <begin position="38"/>
        <end position="87"/>
    </location>
</feature>
<evidence type="ECO:0000256" key="1">
    <source>
        <dbReference type="SAM" id="MobiDB-lite"/>
    </source>
</evidence>
<dbReference type="EMBL" id="KZ451886">
    <property type="protein sequence ID" value="PKA66213.1"/>
    <property type="molecule type" value="Genomic_DNA"/>
</dbReference>
<name>A0A2I0BEH9_9ASPA</name>
<dbReference type="AlphaFoldDB" id="A0A2I0BEH9"/>
<organism evidence="2 3">
    <name type="scientific">Apostasia shenzhenica</name>
    <dbReference type="NCBI Taxonomy" id="1088818"/>
    <lineage>
        <taxon>Eukaryota</taxon>
        <taxon>Viridiplantae</taxon>
        <taxon>Streptophyta</taxon>
        <taxon>Embryophyta</taxon>
        <taxon>Tracheophyta</taxon>
        <taxon>Spermatophyta</taxon>
        <taxon>Magnoliopsida</taxon>
        <taxon>Liliopsida</taxon>
        <taxon>Asparagales</taxon>
        <taxon>Orchidaceae</taxon>
        <taxon>Apostasioideae</taxon>
        <taxon>Apostasia</taxon>
    </lineage>
</organism>
<accession>A0A2I0BEH9</accession>
<keyword evidence="3" id="KW-1185">Reference proteome</keyword>
<reference evidence="2 3" key="1">
    <citation type="journal article" date="2017" name="Nature">
        <title>The Apostasia genome and the evolution of orchids.</title>
        <authorList>
            <person name="Zhang G.Q."/>
            <person name="Liu K.W."/>
            <person name="Li Z."/>
            <person name="Lohaus R."/>
            <person name="Hsiao Y.Y."/>
            <person name="Niu S.C."/>
            <person name="Wang J.Y."/>
            <person name="Lin Y.C."/>
            <person name="Xu Q."/>
            <person name="Chen L.J."/>
            <person name="Yoshida K."/>
            <person name="Fujiwara S."/>
            <person name="Wang Z.W."/>
            <person name="Zhang Y.Q."/>
            <person name="Mitsuda N."/>
            <person name="Wang M."/>
            <person name="Liu G.H."/>
            <person name="Pecoraro L."/>
            <person name="Huang H.X."/>
            <person name="Xiao X.J."/>
            <person name="Lin M."/>
            <person name="Wu X.Y."/>
            <person name="Wu W.L."/>
            <person name="Chen Y.Y."/>
            <person name="Chang S.B."/>
            <person name="Sakamoto S."/>
            <person name="Ohme-Takagi M."/>
            <person name="Yagi M."/>
            <person name="Zeng S.J."/>
            <person name="Shen C.Y."/>
            <person name="Yeh C.M."/>
            <person name="Luo Y.B."/>
            <person name="Tsai W.C."/>
            <person name="Van de Peer Y."/>
            <person name="Liu Z.J."/>
        </authorList>
    </citation>
    <scope>NUCLEOTIDE SEQUENCE [LARGE SCALE GENOMIC DNA]</scope>
    <source>
        <strain evidence="3">cv. Shenzhen</strain>
        <tissue evidence="2">Stem</tissue>
    </source>
</reference>
<dbReference type="Proteomes" id="UP000236161">
    <property type="component" value="Unassembled WGS sequence"/>
</dbReference>
<protein>
    <submittedName>
        <fullName evidence="2">Uncharacterized protein</fullName>
    </submittedName>
</protein>
<sequence>MIFLSYTYHCQRALAALFPMQHAFSSHANQGSTCFSCHRSPETVPRSKGQALFTDSGPSSGRQAARTQSLSTSFPPENPEAASSAAY</sequence>
<evidence type="ECO:0000313" key="3">
    <source>
        <dbReference type="Proteomes" id="UP000236161"/>
    </source>
</evidence>
<feature type="compositionally biased region" description="Polar residues" evidence="1">
    <location>
        <begin position="56"/>
        <end position="75"/>
    </location>
</feature>
<proteinExistence type="predicted"/>